<evidence type="ECO:0000256" key="9">
    <source>
        <dbReference type="ARBA" id="ARBA00023315"/>
    </source>
</evidence>
<dbReference type="GO" id="GO:0019432">
    <property type="term" value="P:triglyceride biosynthetic process"/>
    <property type="evidence" value="ECO:0007669"/>
    <property type="project" value="UniProtKB-UniPathway"/>
</dbReference>
<evidence type="ECO:0000256" key="3">
    <source>
        <dbReference type="ARBA" id="ARBA00009587"/>
    </source>
</evidence>
<gene>
    <name evidence="14" type="ORF">DXH95_01275</name>
</gene>
<feature type="region of interest" description="Disordered" evidence="11">
    <location>
        <begin position="470"/>
        <end position="527"/>
    </location>
</feature>
<evidence type="ECO:0000256" key="2">
    <source>
        <dbReference type="ARBA" id="ARBA00005189"/>
    </source>
</evidence>
<evidence type="ECO:0000256" key="4">
    <source>
        <dbReference type="ARBA" id="ARBA00013244"/>
    </source>
</evidence>
<dbReference type="GO" id="GO:0006071">
    <property type="term" value="P:glycerol metabolic process"/>
    <property type="evidence" value="ECO:0007669"/>
    <property type="project" value="UniProtKB-KW"/>
</dbReference>
<evidence type="ECO:0000256" key="6">
    <source>
        <dbReference type="ARBA" id="ARBA00022679"/>
    </source>
</evidence>
<dbReference type="Proteomes" id="UP000263833">
    <property type="component" value="Unassembled WGS sequence"/>
</dbReference>
<dbReference type="Pfam" id="PF06974">
    <property type="entry name" value="WS_DGAT_C"/>
    <property type="match status" value="1"/>
</dbReference>
<accession>A0A371BFC3</accession>
<feature type="compositionally biased region" description="Basic and acidic residues" evidence="11">
    <location>
        <begin position="471"/>
        <end position="483"/>
    </location>
</feature>
<dbReference type="PANTHER" id="PTHR31650">
    <property type="entry name" value="O-ACYLTRANSFERASE (WSD1-LIKE) FAMILY PROTEIN"/>
    <property type="match status" value="1"/>
</dbReference>
<dbReference type="GO" id="GO:0051701">
    <property type="term" value="P:biological process involved in interaction with host"/>
    <property type="evidence" value="ECO:0007669"/>
    <property type="project" value="TreeGrafter"/>
</dbReference>
<keyword evidence="5" id="KW-0444">Lipid biosynthesis</keyword>
<dbReference type="AlphaFoldDB" id="A0A371BFC3"/>
<dbReference type="GO" id="GO:0004144">
    <property type="term" value="F:diacylglycerol O-acyltransferase activity"/>
    <property type="evidence" value="ECO:0007669"/>
    <property type="project" value="UniProtKB-EC"/>
</dbReference>
<dbReference type="OrthoDB" id="7440981at2"/>
<keyword evidence="9 14" id="KW-0012">Acyltransferase</keyword>
<evidence type="ECO:0000256" key="10">
    <source>
        <dbReference type="ARBA" id="ARBA00048109"/>
    </source>
</evidence>
<dbReference type="GO" id="GO:0001666">
    <property type="term" value="P:response to hypoxia"/>
    <property type="evidence" value="ECO:0007669"/>
    <property type="project" value="TreeGrafter"/>
</dbReference>
<dbReference type="GO" id="GO:0005886">
    <property type="term" value="C:plasma membrane"/>
    <property type="evidence" value="ECO:0007669"/>
    <property type="project" value="TreeGrafter"/>
</dbReference>
<comment type="pathway">
    <text evidence="2">Lipid metabolism.</text>
</comment>
<evidence type="ECO:0000256" key="5">
    <source>
        <dbReference type="ARBA" id="ARBA00022516"/>
    </source>
</evidence>
<dbReference type="PANTHER" id="PTHR31650:SF1">
    <property type="entry name" value="WAX ESTER SYNTHASE_DIACYLGLYCEROL ACYLTRANSFERASE 4-RELATED"/>
    <property type="match status" value="1"/>
</dbReference>
<evidence type="ECO:0000256" key="1">
    <source>
        <dbReference type="ARBA" id="ARBA00004771"/>
    </source>
</evidence>
<keyword evidence="15" id="KW-1185">Reference proteome</keyword>
<dbReference type="InterPro" id="IPR004255">
    <property type="entry name" value="O-acyltransferase_WSD1_N"/>
</dbReference>
<organism evidence="14 15">
    <name type="scientific">Sphingorhabdus pulchriflava</name>
    <dbReference type="NCBI Taxonomy" id="2292257"/>
    <lineage>
        <taxon>Bacteria</taxon>
        <taxon>Pseudomonadati</taxon>
        <taxon>Pseudomonadota</taxon>
        <taxon>Alphaproteobacteria</taxon>
        <taxon>Sphingomonadales</taxon>
        <taxon>Sphingomonadaceae</taxon>
        <taxon>Sphingorhabdus</taxon>
    </lineage>
</organism>
<keyword evidence="6 14" id="KW-0808">Transferase</keyword>
<evidence type="ECO:0000313" key="15">
    <source>
        <dbReference type="Proteomes" id="UP000263833"/>
    </source>
</evidence>
<evidence type="ECO:0000256" key="7">
    <source>
        <dbReference type="ARBA" id="ARBA00022798"/>
    </source>
</evidence>
<keyword evidence="7" id="KW-0319">Glycerol metabolism</keyword>
<evidence type="ECO:0000259" key="12">
    <source>
        <dbReference type="Pfam" id="PF03007"/>
    </source>
</evidence>
<keyword evidence="8" id="KW-0443">Lipid metabolism</keyword>
<dbReference type="UniPathway" id="UPA00282"/>
<comment type="catalytic activity">
    <reaction evidence="10">
        <text>an acyl-CoA + a 1,2-diacyl-sn-glycerol = a triacyl-sn-glycerol + CoA</text>
        <dbReference type="Rhea" id="RHEA:10868"/>
        <dbReference type="ChEBI" id="CHEBI:17815"/>
        <dbReference type="ChEBI" id="CHEBI:57287"/>
        <dbReference type="ChEBI" id="CHEBI:58342"/>
        <dbReference type="ChEBI" id="CHEBI:64615"/>
        <dbReference type="EC" id="2.3.1.20"/>
    </reaction>
</comment>
<evidence type="ECO:0000259" key="13">
    <source>
        <dbReference type="Pfam" id="PF06974"/>
    </source>
</evidence>
<dbReference type="RefSeq" id="WP_115547661.1">
    <property type="nucleotide sequence ID" value="NZ_QRGP01000001.1"/>
</dbReference>
<dbReference type="GO" id="GO:0071731">
    <property type="term" value="P:response to nitric oxide"/>
    <property type="evidence" value="ECO:0007669"/>
    <property type="project" value="TreeGrafter"/>
</dbReference>
<comment type="caution">
    <text evidence="14">The sequence shown here is derived from an EMBL/GenBank/DDBJ whole genome shotgun (WGS) entry which is preliminary data.</text>
</comment>
<dbReference type="InterPro" id="IPR014292">
    <property type="entry name" value="Acyl_transf_WS/DGAT"/>
</dbReference>
<dbReference type="EC" id="2.3.1.20" evidence="4"/>
<proteinExistence type="inferred from homology"/>
<reference evidence="15" key="1">
    <citation type="submission" date="2018-08" db="EMBL/GenBank/DDBJ databases">
        <authorList>
            <person name="Kim S.-J."/>
            <person name="Jung G.-Y."/>
        </authorList>
    </citation>
    <scope>NUCLEOTIDE SEQUENCE [LARGE SCALE GENOMIC DNA]</scope>
    <source>
        <strain evidence="15">GY_G</strain>
    </source>
</reference>
<name>A0A371BFC3_9SPHN</name>
<feature type="domain" description="O-acyltransferase WSD1-like N-terminal" evidence="12">
    <location>
        <begin position="4"/>
        <end position="275"/>
    </location>
</feature>
<feature type="compositionally biased region" description="Low complexity" evidence="11">
    <location>
        <begin position="484"/>
        <end position="495"/>
    </location>
</feature>
<dbReference type="NCBIfam" id="TIGR02946">
    <property type="entry name" value="acyl_WS_DGAT"/>
    <property type="match status" value="1"/>
</dbReference>
<evidence type="ECO:0000256" key="8">
    <source>
        <dbReference type="ARBA" id="ARBA00023098"/>
    </source>
</evidence>
<dbReference type="EMBL" id="QRGP01000001">
    <property type="protein sequence ID" value="RDV06103.1"/>
    <property type="molecule type" value="Genomic_DNA"/>
</dbReference>
<comment type="similarity">
    <text evidence="3">Belongs to the long-chain O-acyltransferase family.</text>
</comment>
<feature type="compositionally biased region" description="Basic residues" evidence="11">
    <location>
        <begin position="501"/>
        <end position="511"/>
    </location>
</feature>
<dbReference type="InterPro" id="IPR009721">
    <property type="entry name" value="O-acyltransferase_WSD1_C"/>
</dbReference>
<evidence type="ECO:0000256" key="11">
    <source>
        <dbReference type="SAM" id="MobiDB-lite"/>
    </source>
</evidence>
<protein>
    <recommendedName>
        <fullName evidence="4">diacylglycerol O-acyltransferase</fullName>
        <ecNumber evidence="4">2.3.1.20</ecNumber>
    </recommendedName>
</protein>
<dbReference type="InterPro" id="IPR045034">
    <property type="entry name" value="O-acyltransferase_WSD1-like"/>
</dbReference>
<comment type="pathway">
    <text evidence="1">Glycerolipid metabolism; triacylglycerol biosynthesis.</text>
</comment>
<feature type="domain" description="O-acyltransferase WSD1 C-terminal" evidence="13">
    <location>
        <begin position="316"/>
        <end position="466"/>
    </location>
</feature>
<evidence type="ECO:0000313" key="14">
    <source>
        <dbReference type="EMBL" id="RDV06103.1"/>
    </source>
</evidence>
<dbReference type="Pfam" id="PF03007">
    <property type="entry name" value="WS_DGAT_cat"/>
    <property type="match status" value="1"/>
</dbReference>
<sequence length="527" mass="57054">MEQLSGQDASFVYLDTPNTPMHIGSVGIYDPSTAPGGFVRFKDILAHVESRLDKARSFRQKLVRVPFDLDHPYWIDDPNFDLEYHVRHIALPQPGDWRQLCIQVARLHARGMDLSKPLWEFNIVEGLDNIEGLPKGCFALVAKVHHAAIDGMSGVELSAAVHDIEPVPVDRSAKPKWKGENEPAVTEMLMRTWMNSVTQPVRFAKTLAQTVPGAARLIREVAGGDVSLKGAKMAPQTILNGKVSPHRVWDSTVLPLAGVRAIKDRIEGATVNDVILTIIGGGLRKYLQQRKALPKDSLTAMAPISVRADGEKEALGNLVSAMLVQLGTHIEDPMERLAFVRKEAVNSKAMTNAVGARTLTEYSQFIPSGLAGLGARLYSRLGVSNLHSPVFNVVATNVPGPRVPLFFAGAKMVRMMGTGPIFDGMGMINAIYSYGPDIAISFTSDREMIPDPANYAAALKEAYEELLNAKPKAEASAKPEAKAEPAPAKKAAAKPLETRAAPKKPAVKKPAAKAAKPAARAKSKAKK</sequence>